<dbReference type="PANTHER" id="PTHR12688">
    <property type="entry name" value="DYNEIN LIGHT INTERMEDIATE CHAIN"/>
    <property type="match status" value="1"/>
</dbReference>
<dbReference type="AlphaFoldDB" id="N1PT53"/>
<dbReference type="InterPro" id="IPR022780">
    <property type="entry name" value="Dynein_light_int_chain"/>
</dbReference>
<name>N1PT53_DOTSN</name>
<feature type="region of interest" description="Disordered" evidence="10">
    <location>
        <begin position="299"/>
        <end position="318"/>
    </location>
</feature>
<evidence type="ECO:0000256" key="4">
    <source>
        <dbReference type="ARBA" id="ARBA00022701"/>
    </source>
</evidence>
<keyword evidence="5" id="KW-0547">Nucleotide-binding</keyword>
<evidence type="ECO:0000256" key="3">
    <source>
        <dbReference type="ARBA" id="ARBA00022490"/>
    </source>
</evidence>
<dbReference type="GO" id="GO:0000226">
    <property type="term" value="P:microtubule cytoskeleton organization"/>
    <property type="evidence" value="ECO:0007669"/>
    <property type="project" value="TreeGrafter"/>
</dbReference>
<dbReference type="OrthoDB" id="27603at2759"/>
<evidence type="ECO:0000313" key="11">
    <source>
        <dbReference type="EMBL" id="EME45555.1"/>
    </source>
</evidence>
<dbReference type="PANTHER" id="PTHR12688:SF0">
    <property type="entry name" value="DYNEIN LIGHT INTERMEDIATE CHAIN"/>
    <property type="match status" value="1"/>
</dbReference>
<dbReference type="eggNOG" id="KOG3905">
    <property type="taxonomic scope" value="Eukaryota"/>
</dbReference>
<keyword evidence="2" id="KW-0813">Transport</keyword>
<accession>N1PT53</accession>
<evidence type="ECO:0000256" key="5">
    <source>
        <dbReference type="ARBA" id="ARBA00022741"/>
    </source>
</evidence>
<keyword evidence="8" id="KW-0505">Motor protein</keyword>
<evidence type="ECO:0000256" key="1">
    <source>
        <dbReference type="ARBA" id="ARBA00004245"/>
    </source>
</evidence>
<dbReference type="EMBL" id="KB446538">
    <property type="protein sequence ID" value="EME45555.1"/>
    <property type="molecule type" value="Genomic_DNA"/>
</dbReference>
<feature type="compositionally biased region" description="Polar residues" evidence="10">
    <location>
        <begin position="472"/>
        <end position="486"/>
    </location>
</feature>
<feature type="compositionally biased region" description="Basic and acidic residues" evidence="10">
    <location>
        <begin position="570"/>
        <end position="586"/>
    </location>
</feature>
<feature type="region of interest" description="Disordered" evidence="10">
    <location>
        <begin position="457"/>
        <end position="501"/>
    </location>
</feature>
<feature type="region of interest" description="Disordered" evidence="10">
    <location>
        <begin position="51"/>
        <end position="88"/>
    </location>
</feature>
<dbReference type="GO" id="GO:0007018">
    <property type="term" value="P:microtubule-based movement"/>
    <property type="evidence" value="ECO:0007669"/>
    <property type="project" value="InterPro"/>
</dbReference>
<keyword evidence="6" id="KW-0067">ATP-binding</keyword>
<comment type="subcellular location">
    <subcellularLocation>
        <location evidence="1">Cytoplasm</location>
        <location evidence="1">Cytoskeleton</location>
    </subcellularLocation>
</comment>
<dbReference type="Pfam" id="PF05783">
    <property type="entry name" value="DLIC"/>
    <property type="match status" value="1"/>
</dbReference>
<evidence type="ECO:0008006" key="13">
    <source>
        <dbReference type="Google" id="ProtNLM"/>
    </source>
</evidence>
<keyword evidence="12" id="KW-1185">Reference proteome</keyword>
<proteinExistence type="predicted"/>
<evidence type="ECO:0000256" key="7">
    <source>
        <dbReference type="ARBA" id="ARBA00023017"/>
    </source>
</evidence>
<keyword evidence="3" id="KW-0963">Cytoplasm</keyword>
<feature type="compositionally biased region" description="Polar residues" evidence="10">
    <location>
        <begin position="1"/>
        <end position="10"/>
    </location>
</feature>
<feature type="compositionally biased region" description="Polar residues" evidence="10">
    <location>
        <begin position="300"/>
        <end position="311"/>
    </location>
</feature>
<reference evidence="12" key="1">
    <citation type="journal article" date="2012" name="PLoS Genet.">
        <title>The genomes of the fungal plant pathogens Cladosporium fulvum and Dothistroma septosporum reveal adaptation to different hosts and lifestyles but also signatures of common ancestry.</title>
        <authorList>
            <person name="de Wit P.J.G.M."/>
            <person name="van der Burgt A."/>
            <person name="Oekmen B."/>
            <person name="Stergiopoulos I."/>
            <person name="Abd-Elsalam K.A."/>
            <person name="Aerts A.L."/>
            <person name="Bahkali A.H."/>
            <person name="Beenen H.G."/>
            <person name="Chettri P."/>
            <person name="Cox M.P."/>
            <person name="Datema E."/>
            <person name="de Vries R.P."/>
            <person name="Dhillon B."/>
            <person name="Ganley A.R."/>
            <person name="Griffiths S.A."/>
            <person name="Guo Y."/>
            <person name="Hamelin R.C."/>
            <person name="Henrissat B."/>
            <person name="Kabir M.S."/>
            <person name="Jashni M.K."/>
            <person name="Kema G."/>
            <person name="Klaubauf S."/>
            <person name="Lapidus A."/>
            <person name="Levasseur A."/>
            <person name="Lindquist E."/>
            <person name="Mehrabi R."/>
            <person name="Ohm R.A."/>
            <person name="Owen T.J."/>
            <person name="Salamov A."/>
            <person name="Schwelm A."/>
            <person name="Schijlen E."/>
            <person name="Sun H."/>
            <person name="van den Burg H.A."/>
            <person name="van Ham R.C.H.J."/>
            <person name="Zhang S."/>
            <person name="Goodwin S.B."/>
            <person name="Grigoriev I.V."/>
            <person name="Collemare J."/>
            <person name="Bradshaw R.E."/>
        </authorList>
    </citation>
    <scope>NUCLEOTIDE SEQUENCE [LARGE SCALE GENOMIC DNA]</scope>
    <source>
        <strain evidence="12">NZE10 / CBS 128990</strain>
    </source>
</reference>
<keyword evidence="9" id="KW-0206">Cytoskeleton</keyword>
<keyword evidence="4" id="KW-0493">Microtubule</keyword>
<dbReference type="STRING" id="675120.N1PT53"/>
<dbReference type="InterPro" id="IPR008467">
    <property type="entry name" value="Dynein1_light_intermed_chain"/>
</dbReference>
<dbReference type="OMA" id="KVNDHIG"/>
<feature type="region of interest" description="Disordered" evidence="10">
    <location>
        <begin position="1"/>
        <end position="23"/>
    </location>
</feature>
<feature type="compositionally biased region" description="Basic and acidic residues" evidence="10">
    <location>
        <begin position="76"/>
        <end position="88"/>
    </location>
</feature>
<evidence type="ECO:0000256" key="10">
    <source>
        <dbReference type="SAM" id="MobiDB-lite"/>
    </source>
</evidence>
<gene>
    <name evidence="11" type="ORF">DOTSEDRAFT_71305</name>
</gene>
<evidence type="ECO:0000256" key="9">
    <source>
        <dbReference type="ARBA" id="ARBA00023212"/>
    </source>
</evidence>
<feature type="compositionally biased region" description="Basic and acidic residues" evidence="10">
    <location>
        <begin position="551"/>
        <end position="561"/>
    </location>
</feature>
<dbReference type="GO" id="GO:0005868">
    <property type="term" value="C:cytoplasmic dynein complex"/>
    <property type="evidence" value="ECO:0007669"/>
    <property type="project" value="InterPro"/>
</dbReference>
<reference evidence="11 12" key="2">
    <citation type="journal article" date="2012" name="PLoS Pathog.">
        <title>Diverse lifestyles and strategies of plant pathogenesis encoded in the genomes of eighteen Dothideomycetes fungi.</title>
        <authorList>
            <person name="Ohm R.A."/>
            <person name="Feau N."/>
            <person name="Henrissat B."/>
            <person name="Schoch C.L."/>
            <person name="Horwitz B.A."/>
            <person name="Barry K.W."/>
            <person name="Condon B.J."/>
            <person name="Copeland A.C."/>
            <person name="Dhillon B."/>
            <person name="Glaser F."/>
            <person name="Hesse C.N."/>
            <person name="Kosti I."/>
            <person name="LaButti K."/>
            <person name="Lindquist E.A."/>
            <person name="Lucas S."/>
            <person name="Salamov A.A."/>
            <person name="Bradshaw R.E."/>
            <person name="Ciuffetti L."/>
            <person name="Hamelin R.C."/>
            <person name="Kema G.H.J."/>
            <person name="Lawrence C."/>
            <person name="Scott J.A."/>
            <person name="Spatafora J.W."/>
            <person name="Turgeon B.G."/>
            <person name="de Wit P.J.G.M."/>
            <person name="Zhong S."/>
            <person name="Goodwin S.B."/>
            <person name="Grigoriev I.V."/>
        </authorList>
    </citation>
    <scope>NUCLEOTIDE SEQUENCE [LARGE SCALE GENOMIC DNA]</scope>
    <source>
        <strain evidence="12">NZE10 / CBS 128990</strain>
    </source>
</reference>
<feature type="region of interest" description="Disordered" evidence="10">
    <location>
        <begin position="523"/>
        <end position="612"/>
    </location>
</feature>
<feature type="compositionally biased region" description="Basic and acidic residues" evidence="10">
    <location>
        <begin position="457"/>
        <end position="471"/>
    </location>
</feature>
<feature type="compositionally biased region" description="Polar residues" evidence="10">
    <location>
        <begin position="407"/>
        <end position="419"/>
    </location>
</feature>
<evidence type="ECO:0000256" key="6">
    <source>
        <dbReference type="ARBA" id="ARBA00022840"/>
    </source>
</evidence>
<evidence type="ECO:0000256" key="8">
    <source>
        <dbReference type="ARBA" id="ARBA00023175"/>
    </source>
</evidence>
<dbReference type="HOGENOM" id="CLU_024211_1_0_1"/>
<feature type="compositionally biased region" description="Polar residues" evidence="10">
    <location>
        <begin position="359"/>
        <end position="370"/>
    </location>
</feature>
<feature type="compositionally biased region" description="Polar residues" evidence="10">
    <location>
        <begin position="603"/>
        <end position="612"/>
    </location>
</feature>
<protein>
    <recommendedName>
        <fullName evidence="13">Dynein light intermediate chain</fullName>
    </recommendedName>
</protein>
<organism evidence="11 12">
    <name type="scientific">Dothistroma septosporum (strain NZE10 / CBS 128990)</name>
    <name type="common">Red band needle blight fungus</name>
    <name type="synonym">Mycosphaerella pini</name>
    <dbReference type="NCBI Taxonomy" id="675120"/>
    <lineage>
        <taxon>Eukaryota</taxon>
        <taxon>Fungi</taxon>
        <taxon>Dikarya</taxon>
        <taxon>Ascomycota</taxon>
        <taxon>Pezizomycotina</taxon>
        <taxon>Dothideomycetes</taxon>
        <taxon>Dothideomycetidae</taxon>
        <taxon>Mycosphaerellales</taxon>
        <taxon>Mycosphaerellaceae</taxon>
        <taxon>Dothistroma</taxon>
    </lineage>
</organism>
<feature type="region of interest" description="Disordered" evidence="10">
    <location>
        <begin position="358"/>
        <end position="441"/>
    </location>
</feature>
<dbReference type="GO" id="GO:0005874">
    <property type="term" value="C:microtubule"/>
    <property type="evidence" value="ECO:0007669"/>
    <property type="project" value="UniProtKB-KW"/>
</dbReference>
<keyword evidence="7" id="KW-0243">Dynein</keyword>
<sequence length="612" mass="67455">MATVTATRQPTTRRKKDQRSDIWSNLLRQTREAQARSRTQAVQRRELVICGGSPDDQRQFLQGITRPPPPQPPTRGNDRRQHKPKGELRLSNKYAYGYGHVTLYSPPQQSGSGIAALGSDAEEVARIELHTIPEAKNEYVGTLRRLLQKQTEAPKDDMEDEEAGTSACQKPSVCLLLSWKEPWKFLEQLRRWIQVLAKALLPEGQKATDPTDVVKDAGISISIVVQHTEAQEDLLKEGYKEDDFDYISQCLRSAILPLHPLSALVYTNTNTPPQQPGSALSEPQKVLYNSLDLDLVALSPKQQRSGDSPQKQELGPKHDFMDRMAIVIPAGWDSMAFIRTLSETFSPEDVLHGWYIDLQPTTEPTPQPSRRQSDEANVGAEGPQSNGGAEVYESSPVDNEDDELTETPLSPSKAPQSAVKTYKGRISDPQAHKQHPPPRIEVTTKLDQEFLAEMRQHLQQLELKDQERDTNGRSTGVSNTGHSTGRNMGMPSGEQTGALNELGDVSFNVGGVSYDTISAEAAIERLKRPPQTLGSPISTTPRTGTPKPPRTNRDTGEDARGPEAFTPVGRARDASSAKSPDFDPNKLNDFFNSLAKKAGGGSTRDTTPSKPN</sequence>
<dbReference type="GO" id="GO:0045504">
    <property type="term" value="F:dynein heavy chain binding"/>
    <property type="evidence" value="ECO:0007669"/>
    <property type="project" value="TreeGrafter"/>
</dbReference>
<dbReference type="Proteomes" id="UP000016933">
    <property type="component" value="Unassembled WGS sequence"/>
</dbReference>
<dbReference type="GO" id="GO:0005524">
    <property type="term" value="F:ATP binding"/>
    <property type="evidence" value="ECO:0007669"/>
    <property type="project" value="UniProtKB-KW"/>
</dbReference>
<dbReference type="GO" id="GO:0035974">
    <property type="term" value="C:meiotic spindle pole body"/>
    <property type="evidence" value="ECO:0007669"/>
    <property type="project" value="TreeGrafter"/>
</dbReference>
<evidence type="ECO:0000313" key="12">
    <source>
        <dbReference type="Proteomes" id="UP000016933"/>
    </source>
</evidence>
<evidence type="ECO:0000256" key="2">
    <source>
        <dbReference type="ARBA" id="ARBA00022448"/>
    </source>
</evidence>